<sequence length="86" mass="9519">MIITHTYNGYELSATFYQKAERYYPSVSIMALHDSQRSSVMAPPCPGNGFGNKDDALMLGIGFARDAVDGKVKNFCMESLQFKKSA</sequence>
<dbReference type="EMBL" id="CP001674">
    <property type="protein sequence ID" value="ACT51983.1"/>
    <property type="molecule type" value="Genomic_DNA"/>
</dbReference>
<reference evidence="2" key="1">
    <citation type="submission" date="2009-07" db="EMBL/GenBank/DDBJ databases">
        <title>Complete sequence of chromosome of Methylovorus sp. SIP3-4.</title>
        <authorList>
            <person name="Lucas S."/>
            <person name="Copeland A."/>
            <person name="Lapidus A."/>
            <person name="Glavina del Rio T."/>
            <person name="Tice H."/>
            <person name="Bruce D."/>
            <person name="Goodwin L."/>
            <person name="Pitluck S."/>
            <person name="Clum A."/>
            <person name="Larimer F."/>
            <person name="Land M."/>
            <person name="Hauser L."/>
            <person name="Kyrpides N."/>
            <person name="Mikhailova N."/>
            <person name="Kayluzhnaya M."/>
            <person name="Chistoserdova L."/>
        </authorList>
    </citation>
    <scope>NUCLEOTIDE SEQUENCE [LARGE SCALE GENOMIC DNA]</scope>
    <source>
        <strain evidence="2">SIP3-4</strain>
    </source>
</reference>
<name>C6XBL3_METGS</name>
<gene>
    <name evidence="1" type="ordered locus">Msip34_2746</name>
</gene>
<evidence type="ECO:0000313" key="1">
    <source>
        <dbReference type="EMBL" id="ACT51983.1"/>
    </source>
</evidence>
<keyword evidence="2" id="KW-1185">Reference proteome</keyword>
<dbReference type="KEGG" id="mei:Msip34_2746"/>
<dbReference type="HOGENOM" id="CLU_2494320_0_0_4"/>
<proteinExistence type="predicted"/>
<accession>C6XBL3</accession>
<organism evidence="1 2">
    <name type="scientific">Methylovorus glucosotrophus (strain SIP3-4)</name>
    <dbReference type="NCBI Taxonomy" id="582744"/>
    <lineage>
        <taxon>Bacteria</taxon>
        <taxon>Pseudomonadati</taxon>
        <taxon>Pseudomonadota</taxon>
        <taxon>Betaproteobacteria</taxon>
        <taxon>Nitrosomonadales</taxon>
        <taxon>Methylophilaceae</taxon>
        <taxon>Methylovorus</taxon>
    </lineage>
</organism>
<dbReference type="Proteomes" id="UP000002743">
    <property type="component" value="Chromosome"/>
</dbReference>
<protein>
    <submittedName>
        <fullName evidence="1">Uncharacterized protein</fullName>
    </submittedName>
</protein>
<dbReference type="AlphaFoldDB" id="C6XBL3"/>
<dbReference type="RefSeq" id="WP_013443450.1">
    <property type="nucleotide sequence ID" value="NC_012969.1"/>
</dbReference>
<evidence type="ECO:0000313" key="2">
    <source>
        <dbReference type="Proteomes" id="UP000002743"/>
    </source>
</evidence>
<reference evidence="1 2" key="2">
    <citation type="journal article" date="2011" name="J. Bacteriol.">
        <title>Genomes of three methylotrophs from a single niche uncover genetic and metabolic divergence of Methylophilaceae.</title>
        <authorList>
            <person name="Lapidus A."/>
            <person name="Clum A."/>
            <person name="Labutti K."/>
            <person name="Kaluzhnaya M.G."/>
            <person name="Lim S."/>
            <person name="Beck D.A."/>
            <person name="Glavina Del Rio T."/>
            <person name="Nolan M."/>
            <person name="Mavromatis K."/>
            <person name="Huntemann M."/>
            <person name="Lucas S."/>
            <person name="Lidstrom M.E."/>
            <person name="Ivanova N."/>
            <person name="Chistoserdova L."/>
        </authorList>
    </citation>
    <scope>NUCLEOTIDE SEQUENCE [LARGE SCALE GENOMIC DNA]</scope>
    <source>
        <strain evidence="1 2">SIP3-4</strain>
    </source>
</reference>